<dbReference type="PANTHER" id="PTHR38681">
    <property type="entry name" value="RETROVIRUS-RELATED POL POLYPROTEIN FROM TRANSPOSON 412-LIKE PROTEIN-RELATED"/>
    <property type="match status" value="1"/>
</dbReference>
<name>A0A8X6PF44_NEPPI</name>
<reference evidence="2" key="1">
    <citation type="submission" date="2020-08" db="EMBL/GenBank/DDBJ databases">
        <title>Multicomponent nature underlies the extraordinary mechanical properties of spider dragline silk.</title>
        <authorList>
            <person name="Kono N."/>
            <person name="Nakamura H."/>
            <person name="Mori M."/>
            <person name="Yoshida Y."/>
            <person name="Ohtoshi R."/>
            <person name="Malay A.D."/>
            <person name="Moran D.A.P."/>
            <person name="Tomita M."/>
            <person name="Numata K."/>
            <person name="Arakawa K."/>
        </authorList>
    </citation>
    <scope>NUCLEOTIDE SEQUENCE</scope>
</reference>
<dbReference type="InterPro" id="IPR012337">
    <property type="entry name" value="RNaseH-like_sf"/>
</dbReference>
<proteinExistence type="predicted"/>
<comment type="caution">
    <text evidence="2">The sequence shown here is derived from an EMBL/GenBank/DDBJ whole genome shotgun (WGS) entry which is preliminary data.</text>
</comment>
<gene>
    <name evidence="2" type="primary">pol_306</name>
    <name evidence="2" type="ORF">NPIL_672551</name>
</gene>
<evidence type="ECO:0000313" key="2">
    <source>
        <dbReference type="EMBL" id="GFT64059.1"/>
    </source>
</evidence>
<dbReference type="GO" id="GO:0003676">
    <property type="term" value="F:nucleic acid binding"/>
    <property type="evidence" value="ECO:0007669"/>
    <property type="project" value="InterPro"/>
</dbReference>
<feature type="domain" description="Integrase catalytic" evidence="1">
    <location>
        <begin position="1"/>
        <end position="69"/>
    </location>
</feature>
<sequence length="130" mass="15092">MTAEITARTLMHGWISRFGCSVTITTDQSTHFLSNLFRKLTRMLGCKKIQIAAYHPQANGIIERHRHLISALKAHNQIKWTEILLIALLGLRLRSRWTLRLPVHNLFLVLPYDPPPSLGKWFKPQLYLCH</sequence>
<organism evidence="2 3">
    <name type="scientific">Nephila pilipes</name>
    <name type="common">Giant wood spider</name>
    <name type="synonym">Nephila maculata</name>
    <dbReference type="NCBI Taxonomy" id="299642"/>
    <lineage>
        <taxon>Eukaryota</taxon>
        <taxon>Metazoa</taxon>
        <taxon>Ecdysozoa</taxon>
        <taxon>Arthropoda</taxon>
        <taxon>Chelicerata</taxon>
        <taxon>Arachnida</taxon>
        <taxon>Araneae</taxon>
        <taxon>Araneomorphae</taxon>
        <taxon>Entelegynae</taxon>
        <taxon>Araneoidea</taxon>
        <taxon>Nephilidae</taxon>
        <taxon>Nephila</taxon>
    </lineage>
</organism>
<dbReference type="Proteomes" id="UP000887013">
    <property type="component" value="Unassembled WGS sequence"/>
</dbReference>
<protein>
    <submittedName>
        <fullName evidence="2">Pro-Pol polyprotein</fullName>
    </submittedName>
</protein>
<dbReference type="Gene3D" id="3.30.420.10">
    <property type="entry name" value="Ribonuclease H-like superfamily/Ribonuclease H"/>
    <property type="match status" value="1"/>
</dbReference>
<dbReference type="InterPro" id="IPR036397">
    <property type="entry name" value="RNaseH_sf"/>
</dbReference>
<dbReference type="PANTHER" id="PTHR38681:SF1">
    <property type="entry name" value="RETROVIRUS-RELATED POL POLYPROTEIN FROM TRANSPOSON 412-LIKE PROTEIN"/>
    <property type="match status" value="1"/>
</dbReference>
<dbReference type="AlphaFoldDB" id="A0A8X6PF44"/>
<evidence type="ECO:0000259" key="1">
    <source>
        <dbReference type="PROSITE" id="PS50994"/>
    </source>
</evidence>
<dbReference type="SUPFAM" id="SSF53098">
    <property type="entry name" value="Ribonuclease H-like"/>
    <property type="match status" value="1"/>
</dbReference>
<dbReference type="EMBL" id="BMAW01019562">
    <property type="protein sequence ID" value="GFT64059.1"/>
    <property type="molecule type" value="Genomic_DNA"/>
</dbReference>
<evidence type="ECO:0000313" key="3">
    <source>
        <dbReference type="Proteomes" id="UP000887013"/>
    </source>
</evidence>
<dbReference type="OrthoDB" id="775972at2759"/>
<dbReference type="GO" id="GO:0015074">
    <property type="term" value="P:DNA integration"/>
    <property type="evidence" value="ECO:0007669"/>
    <property type="project" value="InterPro"/>
</dbReference>
<dbReference type="InterPro" id="IPR001584">
    <property type="entry name" value="Integrase_cat-core"/>
</dbReference>
<dbReference type="PROSITE" id="PS50994">
    <property type="entry name" value="INTEGRASE"/>
    <property type="match status" value="1"/>
</dbReference>
<accession>A0A8X6PF44</accession>
<keyword evidence="3" id="KW-1185">Reference proteome</keyword>